<feature type="coiled-coil region" evidence="7">
    <location>
        <begin position="592"/>
        <end position="619"/>
    </location>
</feature>
<sequence length="708" mass="77171">MIVQNWHRLGTPARAAAISAAVVFAVAGGLITAAYVMQWGLKVPLHLPRDLLLWPQAALAGYTDPETVKWIKLSGYAGLLPTIVIAAAILKAQPKPDVHGRAEFARARDIRQAGMRSKAGLIAGFTGSLPSRHYGKRIDKWGRAVEQGGAVKIQKAGHLTHKNLLVYGGDEHVLLYAPTRSGKGVGVVIPNLLNWPDSAVVLDIKKENWTLTAGFRKAGGQEVFLFDPLDPDGRTHRWNPLSTVRRGTDYQIEDLQRLADLFIPVASKDPFFDRAAQTAFVGVGGYLAETPERPFTLGEIYRQLTLTPDFVQTFRKRIEVRKASGRPLSLQTVSTLNDFLSKSENTFESVKSTITANLGVFANPMLDRATAASDFAFADLRRKRMTIYVGITPNNLGRLGPLMNLIFQSCVDANMQELPEHNPALKHKILLCMDEFASVGELPAFKRGIGYFAGYGMKVLTIVQTPAQLADIYGQDGADAYMDNSGVSIVFTPKGVKEARNLSERLGTHGVEARSESKSKYLANRKGTTVSHSEQKRSLMLPQELLQMDQSEALVFVAGHPPIRAKKIRFYAEAALLERSKVPPPVVPKIDRNALAEAVASLRDENAMLRESVSTLQTNFDKLAGLKAFQAANVANGEPAEVPMTDEEIANPDGISFDRLALSGQKAQAKIKELNKAGQVGTRKGAADILAALGCDVAPAKAERKRNA</sequence>
<accession>A0A2M8J6A8</accession>
<dbReference type="PANTHER" id="PTHR37937:SF1">
    <property type="entry name" value="CONJUGATIVE TRANSFER: DNA TRANSPORT"/>
    <property type="match status" value="1"/>
</dbReference>
<comment type="subcellular location">
    <subcellularLocation>
        <location evidence="1">Cell membrane</location>
        <topology evidence="1">Multi-pass membrane protein</topology>
    </subcellularLocation>
</comment>
<gene>
    <name evidence="9" type="ORF">CVM52_02675</name>
</gene>
<evidence type="ECO:0000256" key="2">
    <source>
        <dbReference type="ARBA" id="ARBA00008806"/>
    </source>
</evidence>
<keyword evidence="10" id="KW-1185">Reference proteome</keyword>
<evidence type="ECO:0000256" key="1">
    <source>
        <dbReference type="ARBA" id="ARBA00004651"/>
    </source>
</evidence>
<dbReference type="PANTHER" id="PTHR37937">
    <property type="entry name" value="CONJUGATIVE TRANSFER: DNA TRANSPORT"/>
    <property type="match status" value="1"/>
</dbReference>
<keyword evidence="7" id="KW-0175">Coiled coil</keyword>
<feature type="transmembrane region" description="Helical" evidence="8">
    <location>
        <begin position="12"/>
        <end position="37"/>
    </location>
</feature>
<dbReference type="EMBL" id="PGTB01000003">
    <property type="protein sequence ID" value="PJE38294.1"/>
    <property type="molecule type" value="Genomic_DNA"/>
</dbReference>
<dbReference type="Gene3D" id="3.40.50.300">
    <property type="entry name" value="P-loop containing nucleotide triphosphate hydrolases"/>
    <property type="match status" value="1"/>
</dbReference>
<evidence type="ECO:0000313" key="9">
    <source>
        <dbReference type="EMBL" id="PJE38294.1"/>
    </source>
</evidence>
<dbReference type="CDD" id="cd01127">
    <property type="entry name" value="TrwB_TraG_TraD_VirD4"/>
    <property type="match status" value="2"/>
</dbReference>
<dbReference type="RefSeq" id="WP_100161055.1">
    <property type="nucleotide sequence ID" value="NZ_PGTB01000003.1"/>
</dbReference>
<reference evidence="9 10" key="1">
    <citation type="journal article" date="2018" name="Int. J. Syst. Evol. Microbiol.">
        <title>Pseudooceanicola lipolyticus sp. nov., a marine alphaproteobacterium, reclassification of Oceanicola flagellatus as Pseudooceanicola flagellatus comb. nov. and emended description of the genus Pseudooceanicola.</title>
        <authorList>
            <person name="Huang M.-M."/>
            <person name="Guo L.-L."/>
            <person name="Wu Y.-H."/>
            <person name="Lai Q.-L."/>
            <person name="Shao Z.-Z."/>
            <person name="Wang C.-S."/>
            <person name="Wu M."/>
            <person name="Xu X.-W."/>
        </authorList>
    </citation>
    <scope>NUCLEOTIDE SEQUENCE [LARGE SCALE GENOMIC DNA]</scope>
    <source>
        <strain evidence="9 10">157</strain>
    </source>
</reference>
<keyword evidence="3" id="KW-1003">Cell membrane</keyword>
<evidence type="ECO:0000256" key="5">
    <source>
        <dbReference type="ARBA" id="ARBA00022989"/>
    </source>
</evidence>
<comment type="similarity">
    <text evidence="2">Belongs to the VirD4/TraG family.</text>
</comment>
<evidence type="ECO:0000256" key="7">
    <source>
        <dbReference type="SAM" id="Coils"/>
    </source>
</evidence>
<dbReference type="GO" id="GO:0005886">
    <property type="term" value="C:plasma membrane"/>
    <property type="evidence" value="ECO:0007669"/>
    <property type="project" value="UniProtKB-SubCell"/>
</dbReference>
<dbReference type="SUPFAM" id="SSF52540">
    <property type="entry name" value="P-loop containing nucleoside triphosphate hydrolases"/>
    <property type="match status" value="1"/>
</dbReference>
<evidence type="ECO:0000313" key="10">
    <source>
        <dbReference type="Proteomes" id="UP000231553"/>
    </source>
</evidence>
<keyword evidence="4 8" id="KW-0812">Transmembrane</keyword>
<organism evidence="9 10">
    <name type="scientific">Pseudooceanicola lipolyticus</name>
    <dbReference type="NCBI Taxonomy" id="2029104"/>
    <lineage>
        <taxon>Bacteria</taxon>
        <taxon>Pseudomonadati</taxon>
        <taxon>Pseudomonadota</taxon>
        <taxon>Alphaproteobacteria</taxon>
        <taxon>Rhodobacterales</taxon>
        <taxon>Paracoccaceae</taxon>
        <taxon>Pseudooceanicola</taxon>
    </lineage>
</organism>
<evidence type="ECO:0000256" key="4">
    <source>
        <dbReference type="ARBA" id="ARBA00022692"/>
    </source>
</evidence>
<protein>
    <submittedName>
        <fullName evidence="9">Conjugal transfer protein</fullName>
    </submittedName>
</protein>
<dbReference type="OrthoDB" id="9759295at2"/>
<dbReference type="Pfam" id="PF02534">
    <property type="entry name" value="T4SS-DNA_transf"/>
    <property type="match status" value="1"/>
</dbReference>
<dbReference type="Proteomes" id="UP000231553">
    <property type="component" value="Unassembled WGS sequence"/>
</dbReference>
<name>A0A2M8J6A8_9RHOB</name>
<evidence type="ECO:0000256" key="8">
    <source>
        <dbReference type="SAM" id="Phobius"/>
    </source>
</evidence>
<comment type="caution">
    <text evidence="9">The sequence shown here is derived from an EMBL/GenBank/DDBJ whole genome shotgun (WGS) entry which is preliminary data.</text>
</comment>
<evidence type="ECO:0000256" key="6">
    <source>
        <dbReference type="ARBA" id="ARBA00023136"/>
    </source>
</evidence>
<evidence type="ECO:0000256" key="3">
    <source>
        <dbReference type="ARBA" id="ARBA00022475"/>
    </source>
</evidence>
<dbReference type="InterPro" id="IPR003688">
    <property type="entry name" value="TraG/VirD4"/>
</dbReference>
<dbReference type="InterPro" id="IPR051539">
    <property type="entry name" value="T4SS-coupling_protein"/>
</dbReference>
<dbReference type="InterPro" id="IPR027417">
    <property type="entry name" value="P-loop_NTPase"/>
</dbReference>
<keyword evidence="5 8" id="KW-1133">Transmembrane helix</keyword>
<keyword evidence="6 8" id="KW-0472">Membrane</keyword>
<dbReference type="AlphaFoldDB" id="A0A2M8J6A8"/>
<proteinExistence type="inferred from homology"/>